<dbReference type="InterPro" id="IPR035965">
    <property type="entry name" value="PAS-like_dom_sf"/>
</dbReference>
<reference evidence="5 6" key="1">
    <citation type="submission" date="2011-07" db="EMBL/GenBank/DDBJ databases">
        <title>The complete genome of chromosome of Emticicia oligotrophica DSM 17448.</title>
        <authorList>
            <consortium name="US DOE Joint Genome Institute (JGI-PGF)"/>
            <person name="Lucas S."/>
            <person name="Han J."/>
            <person name="Lapidus A."/>
            <person name="Bruce D."/>
            <person name="Goodwin L."/>
            <person name="Pitluck S."/>
            <person name="Peters L."/>
            <person name="Kyrpides N."/>
            <person name="Mavromatis K."/>
            <person name="Ivanova N."/>
            <person name="Ovchinnikova G."/>
            <person name="Teshima H."/>
            <person name="Detter J.C."/>
            <person name="Tapia R."/>
            <person name="Han C."/>
            <person name="Land M."/>
            <person name="Hauser L."/>
            <person name="Markowitz V."/>
            <person name="Cheng J.-F."/>
            <person name="Hugenholtz P."/>
            <person name="Woyke T."/>
            <person name="Wu D."/>
            <person name="Tindall B."/>
            <person name="Pomrenke H."/>
            <person name="Brambilla E."/>
            <person name="Klenk H.-P."/>
            <person name="Eisen J.A."/>
        </authorList>
    </citation>
    <scope>NUCLEOTIDE SEQUENCE [LARGE SCALE GENOMIC DNA]</scope>
    <source>
        <strain evidence="5 6">DSM 17448</strain>
    </source>
</reference>
<evidence type="ECO:0000313" key="6">
    <source>
        <dbReference type="Proteomes" id="UP000002875"/>
    </source>
</evidence>
<proteinExistence type="predicted"/>
<keyword evidence="1" id="KW-0285">Flavoprotein</keyword>
<dbReference type="PANTHER" id="PTHR47429:SF2">
    <property type="entry name" value="PROTEIN TWIN LOV 1"/>
    <property type="match status" value="1"/>
</dbReference>
<evidence type="ECO:0000259" key="4">
    <source>
        <dbReference type="PROSITE" id="PS50112"/>
    </source>
</evidence>
<sequence length="166" mass="19545">MEYLGIQARKKSVKVHSPLLSWSIAHPLLSKQLQIAEDIVQLAQLKKQYQWQIDFDFRNLLIENKSLVITNLYQEIIWVSKNFTNLTGYSAEEIVGHKPSMLQGEKTNEKNRKIIREKLTKFENFKSKVLNYRKNGEEYDCQIEIFPIQNRAGDFVHFLAIEKEIC</sequence>
<feature type="domain" description="PAS" evidence="4">
    <location>
        <begin position="67"/>
        <end position="96"/>
    </location>
</feature>
<evidence type="ECO:0000256" key="1">
    <source>
        <dbReference type="ARBA" id="ARBA00022630"/>
    </source>
</evidence>
<evidence type="ECO:0000256" key="3">
    <source>
        <dbReference type="ARBA" id="ARBA00022991"/>
    </source>
</evidence>
<dbReference type="NCBIfam" id="TIGR00229">
    <property type="entry name" value="sensory_box"/>
    <property type="match status" value="1"/>
</dbReference>
<dbReference type="InterPro" id="IPR000014">
    <property type="entry name" value="PAS"/>
</dbReference>
<accession>A0ABM5MZJ5</accession>
<keyword evidence="6" id="KW-1185">Reference proteome</keyword>
<organism evidence="5 6">
    <name type="scientific">Emticicia oligotrophica (strain DSM 17448 / CIP 109782 / MTCC 6937 / GPTSA100-15)</name>
    <dbReference type="NCBI Taxonomy" id="929562"/>
    <lineage>
        <taxon>Bacteria</taxon>
        <taxon>Pseudomonadati</taxon>
        <taxon>Bacteroidota</taxon>
        <taxon>Cytophagia</taxon>
        <taxon>Cytophagales</taxon>
        <taxon>Leadbetterellaceae</taxon>
        <taxon>Emticicia</taxon>
    </lineage>
</organism>
<dbReference type="RefSeq" id="WP_015028235.1">
    <property type="nucleotide sequence ID" value="NC_018748.1"/>
</dbReference>
<keyword evidence="2" id="KW-0288">FMN</keyword>
<dbReference type="PROSITE" id="PS50112">
    <property type="entry name" value="PAS"/>
    <property type="match status" value="1"/>
</dbReference>
<name>A0ABM5MZJ5_EMTOG</name>
<dbReference type="Pfam" id="PF13426">
    <property type="entry name" value="PAS_9"/>
    <property type="match status" value="1"/>
</dbReference>
<dbReference type="EMBL" id="CP002961">
    <property type="protein sequence ID" value="AFK02535.1"/>
    <property type="molecule type" value="Genomic_DNA"/>
</dbReference>
<protein>
    <submittedName>
        <fullName evidence="5">PAS sensor protein</fullName>
    </submittedName>
</protein>
<dbReference type="CDD" id="cd00130">
    <property type="entry name" value="PAS"/>
    <property type="match status" value="1"/>
</dbReference>
<evidence type="ECO:0000256" key="2">
    <source>
        <dbReference type="ARBA" id="ARBA00022643"/>
    </source>
</evidence>
<dbReference type="Proteomes" id="UP000002875">
    <property type="component" value="Chromosome"/>
</dbReference>
<dbReference type="Gene3D" id="3.30.450.20">
    <property type="entry name" value="PAS domain"/>
    <property type="match status" value="1"/>
</dbReference>
<gene>
    <name evidence="5" type="ordered locus">Emtol_1386</name>
</gene>
<keyword evidence="3" id="KW-0157">Chromophore</keyword>
<dbReference type="SUPFAM" id="SSF55785">
    <property type="entry name" value="PYP-like sensor domain (PAS domain)"/>
    <property type="match status" value="1"/>
</dbReference>
<dbReference type="PANTHER" id="PTHR47429">
    <property type="entry name" value="PROTEIN TWIN LOV 1"/>
    <property type="match status" value="1"/>
</dbReference>
<evidence type="ECO:0000313" key="5">
    <source>
        <dbReference type="EMBL" id="AFK02535.1"/>
    </source>
</evidence>